<accession>A0A1J5QBL0</accession>
<reference evidence="1" key="1">
    <citation type="submission" date="2016-10" db="EMBL/GenBank/DDBJ databases">
        <title>Sequence of Gallionella enrichment culture.</title>
        <authorList>
            <person name="Poehlein A."/>
            <person name="Muehling M."/>
            <person name="Daniel R."/>
        </authorList>
    </citation>
    <scope>NUCLEOTIDE SEQUENCE</scope>
</reference>
<dbReference type="AlphaFoldDB" id="A0A1J5QBL0"/>
<dbReference type="EMBL" id="MLJW01001637">
    <property type="protein sequence ID" value="OIQ77351.1"/>
    <property type="molecule type" value="Genomic_DNA"/>
</dbReference>
<name>A0A1J5QBL0_9ZZZZ</name>
<evidence type="ECO:0000313" key="1">
    <source>
        <dbReference type="EMBL" id="OIQ77351.1"/>
    </source>
</evidence>
<comment type="caution">
    <text evidence="1">The sequence shown here is derived from an EMBL/GenBank/DDBJ whole genome shotgun (WGS) entry which is preliminary data.</text>
</comment>
<organism evidence="1">
    <name type="scientific">mine drainage metagenome</name>
    <dbReference type="NCBI Taxonomy" id="410659"/>
    <lineage>
        <taxon>unclassified sequences</taxon>
        <taxon>metagenomes</taxon>
        <taxon>ecological metagenomes</taxon>
    </lineage>
</organism>
<gene>
    <name evidence="1" type="ORF">GALL_409580</name>
</gene>
<proteinExistence type="predicted"/>
<sequence length="76" mass="8669">MAQHCQLSLKLRSDVIQLVSGQPQGLAQLWRPIRAMQVEDRFTPRAHDMHMRWTMVVGIDDHPVGAKSQDRGHAEV</sequence>
<protein>
    <submittedName>
        <fullName evidence="1">Uncharacterized protein</fullName>
    </submittedName>
</protein>